<reference evidence="4" key="1">
    <citation type="submission" date="2018-05" db="EMBL/GenBank/DDBJ databases">
        <authorList>
            <person name="Lanie J.A."/>
            <person name="Ng W.-L."/>
            <person name="Kazmierczak K.M."/>
            <person name="Andrzejewski T.M."/>
            <person name="Davidsen T.M."/>
            <person name="Wayne K.J."/>
            <person name="Tettelin H."/>
            <person name="Glass J.I."/>
            <person name="Rusch D."/>
            <person name="Podicherti R."/>
            <person name="Tsui H.-C.T."/>
            <person name="Winkler M.E."/>
        </authorList>
    </citation>
    <scope>NUCLEOTIDE SEQUENCE</scope>
</reference>
<proteinExistence type="inferred from homology"/>
<dbReference type="HAMAP" id="MF_01114">
    <property type="entry name" value="RecX"/>
    <property type="match status" value="1"/>
</dbReference>
<dbReference type="Pfam" id="PF21982">
    <property type="entry name" value="RecX_HTH1"/>
    <property type="match status" value="1"/>
</dbReference>
<accession>A0A381Y3I4</accession>
<sequence length="164" mass="18649">MNERRSSGIASSDPYVTALRLLARRELSSLQVRERLHRRLFPPDVIDKALARLQEEGALDDRRTAFAYARTAVKLQSRGRFRLIREIKALGVSTETAHEAVTAAYREISEEDVLERALARRLDGSVKNWKEAGRLQQALRRQGFSDEMILAALKRRGFGQGDTE</sequence>
<gene>
    <name evidence="4" type="ORF">METZ01_LOCUS124530</name>
</gene>
<evidence type="ECO:0000256" key="1">
    <source>
        <dbReference type="ARBA" id="ARBA00004496"/>
    </source>
</evidence>
<dbReference type="AlphaFoldDB" id="A0A381Y3I4"/>
<dbReference type="PANTHER" id="PTHR33602:SF1">
    <property type="entry name" value="REGULATORY PROTEIN RECX FAMILY PROTEIN"/>
    <property type="match status" value="1"/>
</dbReference>
<dbReference type="InterPro" id="IPR036388">
    <property type="entry name" value="WH-like_DNA-bd_sf"/>
</dbReference>
<name>A0A381Y3I4_9ZZZZ</name>
<feature type="domain" description="RecX first three-helical" evidence="3">
    <location>
        <begin position="15"/>
        <end position="53"/>
    </location>
</feature>
<organism evidence="4">
    <name type="scientific">marine metagenome</name>
    <dbReference type="NCBI Taxonomy" id="408172"/>
    <lineage>
        <taxon>unclassified sequences</taxon>
        <taxon>metagenomes</taxon>
        <taxon>ecological metagenomes</taxon>
    </lineage>
</organism>
<dbReference type="GO" id="GO:0005737">
    <property type="term" value="C:cytoplasm"/>
    <property type="evidence" value="ECO:0007669"/>
    <property type="project" value="UniProtKB-SubCell"/>
</dbReference>
<keyword evidence="2" id="KW-0963">Cytoplasm</keyword>
<dbReference type="PANTHER" id="PTHR33602">
    <property type="entry name" value="REGULATORY PROTEIN RECX FAMILY PROTEIN"/>
    <property type="match status" value="1"/>
</dbReference>
<comment type="subcellular location">
    <subcellularLocation>
        <location evidence="1">Cytoplasm</location>
    </subcellularLocation>
</comment>
<dbReference type="InterPro" id="IPR053926">
    <property type="entry name" value="RecX_HTH_1st"/>
</dbReference>
<evidence type="ECO:0000313" key="4">
    <source>
        <dbReference type="EMBL" id="SVA71676.1"/>
    </source>
</evidence>
<dbReference type="Gene3D" id="1.10.10.10">
    <property type="entry name" value="Winged helix-like DNA-binding domain superfamily/Winged helix DNA-binding domain"/>
    <property type="match status" value="2"/>
</dbReference>
<dbReference type="GO" id="GO:0006282">
    <property type="term" value="P:regulation of DNA repair"/>
    <property type="evidence" value="ECO:0007669"/>
    <property type="project" value="InterPro"/>
</dbReference>
<dbReference type="InterPro" id="IPR003783">
    <property type="entry name" value="Regulatory_RecX"/>
</dbReference>
<evidence type="ECO:0000256" key="2">
    <source>
        <dbReference type="ARBA" id="ARBA00022490"/>
    </source>
</evidence>
<dbReference type="EMBL" id="UINC01017326">
    <property type="protein sequence ID" value="SVA71676.1"/>
    <property type="molecule type" value="Genomic_DNA"/>
</dbReference>
<evidence type="ECO:0000259" key="3">
    <source>
        <dbReference type="Pfam" id="PF21982"/>
    </source>
</evidence>
<protein>
    <recommendedName>
        <fullName evidence="3">RecX first three-helical domain-containing protein</fullName>
    </recommendedName>
</protein>